<dbReference type="Pfam" id="PF00092">
    <property type="entry name" value="VWA"/>
    <property type="match status" value="1"/>
</dbReference>
<protein>
    <submittedName>
        <fullName evidence="3">von Willebrand factor A</fullName>
    </submittedName>
</protein>
<dbReference type="InterPro" id="IPR002035">
    <property type="entry name" value="VWF_A"/>
</dbReference>
<feature type="region of interest" description="Disordered" evidence="1">
    <location>
        <begin position="318"/>
        <end position="341"/>
    </location>
</feature>
<feature type="domain" description="VWFA" evidence="2">
    <location>
        <begin position="362"/>
        <end position="559"/>
    </location>
</feature>
<evidence type="ECO:0000259" key="2">
    <source>
        <dbReference type="PROSITE" id="PS50234"/>
    </source>
</evidence>
<dbReference type="RefSeq" id="WP_040270647.1">
    <property type="nucleotide sequence ID" value="NZ_JROO01000006.1"/>
</dbReference>
<dbReference type="Gene3D" id="3.40.50.410">
    <property type="entry name" value="von Willebrand factor, type A domain"/>
    <property type="match status" value="1"/>
</dbReference>
<dbReference type="Pfam" id="PF13531">
    <property type="entry name" value="SBP_bac_11"/>
    <property type="match status" value="1"/>
</dbReference>
<dbReference type="PROSITE" id="PS50234">
    <property type="entry name" value="VWFA"/>
    <property type="match status" value="1"/>
</dbReference>
<name>A0A0C2JF81_9ACTN</name>
<dbReference type="AlphaFoldDB" id="A0A0C2JF81"/>
<sequence>MPNGRHRMPSRTRIALGSPLGIAAAVLVLIAVLSVAVPAALRYAGCGETRYLRIAAALRIAPLLQEAADEFNASGGEYGGVCVFAQAAEAPPHRVMTELSGGRVGGSTIAPDVWVPESSAWIELARISEAGARTIDTDPRSLAATPVVIAAPEDTEELPEPDSASWESLLPGERPGGERPLVMTDPNRGAPGMTAMHAVRRHLGGGDDADTAMTDFVRDAQPDTAFGEIDPAAIYPVPAGPSPLSVLPEQAVVEYNSSDPATPLQALYPEEGTVNLDYPFVATSDEPAMRDAAEDVWKILRTDPYRERLREMGFREPDGTASAALQDHPGIRTQRPETHGELTGDALLSSVEDWNRLSMPTRSLVLADVSRFMRADLDGGDTTRLEVTREAAQLGLSLFPDETELGLWLLSSTYGDSGREEVEGLARLGAADRGEGTTRRQELKDIAEGIEARGGGPQLYDNILSAYETVSSSYREDRINSVIVLTAGRDGGSSEISREELVAELQDSFDPERPVTLFVIAFGDQPDREALSDIADATSGTLSVADDPDEIGDIFLSLISRRLCVPDCGS</sequence>
<evidence type="ECO:0000313" key="3">
    <source>
        <dbReference type="EMBL" id="KIH99996.1"/>
    </source>
</evidence>
<comment type="caution">
    <text evidence="3">The sequence shown here is derived from an EMBL/GenBank/DDBJ whole genome shotgun (WGS) entry which is preliminary data.</text>
</comment>
<dbReference type="Proteomes" id="UP000031675">
    <property type="component" value="Unassembled WGS sequence"/>
</dbReference>
<proteinExistence type="predicted"/>
<dbReference type="STRING" id="183763.LP52_03305"/>
<evidence type="ECO:0000256" key="1">
    <source>
        <dbReference type="SAM" id="MobiDB-lite"/>
    </source>
</evidence>
<dbReference type="OrthoDB" id="5621159at2"/>
<evidence type="ECO:0000313" key="4">
    <source>
        <dbReference type="Proteomes" id="UP000031675"/>
    </source>
</evidence>
<feature type="region of interest" description="Disordered" evidence="1">
    <location>
        <begin position="154"/>
        <end position="181"/>
    </location>
</feature>
<dbReference type="InterPro" id="IPR036465">
    <property type="entry name" value="vWFA_dom_sf"/>
</dbReference>
<keyword evidence="4" id="KW-1185">Reference proteome</keyword>
<gene>
    <name evidence="3" type="ORF">LP52_03305</name>
</gene>
<reference evidence="4" key="1">
    <citation type="journal article" date="2015" name="Chem. Biol.">
        <title>Structure, bioactivity, and resistance mechanism of streptomonomicin, an unusual lasso Peptide from an understudied halophilic actinomycete.</title>
        <authorList>
            <person name="Metelev M."/>
            <person name="Tietz J.I."/>
            <person name="Melby J.O."/>
            <person name="Blair P.M."/>
            <person name="Zhu L."/>
            <person name="Livnat I."/>
            <person name="Severinov K."/>
            <person name="Mitchell D.A."/>
        </authorList>
    </citation>
    <scope>NUCLEOTIDE SEQUENCE [LARGE SCALE GENOMIC DNA]</scope>
    <source>
        <strain evidence="4">YIM 90003</strain>
    </source>
</reference>
<dbReference type="SUPFAM" id="SSF53300">
    <property type="entry name" value="vWA-like"/>
    <property type="match status" value="1"/>
</dbReference>
<dbReference type="EMBL" id="JROO01000006">
    <property type="protein sequence ID" value="KIH99996.1"/>
    <property type="molecule type" value="Genomic_DNA"/>
</dbReference>
<accession>A0A0C2JF81</accession>
<dbReference type="SMART" id="SM00327">
    <property type="entry name" value="VWA"/>
    <property type="match status" value="1"/>
</dbReference>
<organism evidence="3 4">
    <name type="scientific">Streptomonospora alba</name>
    <dbReference type="NCBI Taxonomy" id="183763"/>
    <lineage>
        <taxon>Bacteria</taxon>
        <taxon>Bacillati</taxon>
        <taxon>Actinomycetota</taxon>
        <taxon>Actinomycetes</taxon>
        <taxon>Streptosporangiales</taxon>
        <taxon>Nocardiopsidaceae</taxon>
        <taxon>Streptomonospora</taxon>
    </lineage>
</organism>